<proteinExistence type="predicted"/>
<name>A0A0V1BJQ0_TRISP</name>
<comment type="caution">
    <text evidence="1">The sequence shown here is derived from an EMBL/GenBank/DDBJ whole genome shotgun (WGS) entry which is preliminary data.</text>
</comment>
<dbReference type="Proteomes" id="UP000054776">
    <property type="component" value="Unassembled WGS sequence"/>
</dbReference>
<evidence type="ECO:0000313" key="2">
    <source>
        <dbReference type="Proteomes" id="UP000054776"/>
    </source>
</evidence>
<protein>
    <submittedName>
        <fullName evidence="1">Uncharacterized protein</fullName>
    </submittedName>
</protein>
<evidence type="ECO:0000313" key="1">
    <source>
        <dbReference type="EMBL" id="KRY37200.1"/>
    </source>
</evidence>
<accession>A0A0V1BJQ0</accession>
<sequence>MISASNCVPIIVCLKKYAIREKEIFLENCKISWAIDLISFKDMSRTTQPATGRYAVFWRISLETA</sequence>
<gene>
    <name evidence="1" type="ORF">T01_4725</name>
</gene>
<dbReference type="EMBL" id="JYDH01000036">
    <property type="protein sequence ID" value="KRY37200.1"/>
    <property type="molecule type" value="Genomic_DNA"/>
</dbReference>
<organism evidence="1 2">
    <name type="scientific">Trichinella spiralis</name>
    <name type="common">Trichina worm</name>
    <dbReference type="NCBI Taxonomy" id="6334"/>
    <lineage>
        <taxon>Eukaryota</taxon>
        <taxon>Metazoa</taxon>
        <taxon>Ecdysozoa</taxon>
        <taxon>Nematoda</taxon>
        <taxon>Enoplea</taxon>
        <taxon>Dorylaimia</taxon>
        <taxon>Trichinellida</taxon>
        <taxon>Trichinellidae</taxon>
        <taxon>Trichinella</taxon>
    </lineage>
</organism>
<dbReference type="AlphaFoldDB" id="A0A0V1BJQ0"/>
<dbReference type="InParanoid" id="A0A0V1BJQ0"/>
<keyword evidence="2" id="KW-1185">Reference proteome</keyword>
<reference evidence="1 2" key="1">
    <citation type="submission" date="2015-01" db="EMBL/GenBank/DDBJ databases">
        <title>Evolution of Trichinella species and genotypes.</title>
        <authorList>
            <person name="Korhonen P.K."/>
            <person name="Edoardo P."/>
            <person name="Giuseppe L.R."/>
            <person name="Gasser R.B."/>
        </authorList>
    </citation>
    <scope>NUCLEOTIDE SEQUENCE [LARGE SCALE GENOMIC DNA]</scope>
    <source>
        <strain evidence="1">ISS3</strain>
    </source>
</reference>